<dbReference type="EMBL" id="JAVDQH010000008">
    <property type="protein sequence ID" value="MDR6244462.1"/>
    <property type="molecule type" value="Genomic_DNA"/>
</dbReference>
<evidence type="ECO:0000313" key="3">
    <source>
        <dbReference type="EMBL" id="MDR6244462.1"/>
    </source>
</evidence>
<dbReference type="GO" id="GO:0052588">
    <property type="term" value="F:diacetyl reductase ((S)-acetoin forming) (NAD+) activity"/>
    <property type="evidence" value="ECO:0007669"/>
    <property type="project" value="UniProtKB-EC"/>
</dbReference>
<dbReference type="EC" id="1.1.1.304" evidence="3"/>
<evidence type="ECO:0000256" key="1">
    <source>
        <dbReference type="ARBA" id="ARBA00006484"/>
    </source>
</evidence>
<dbReference type="Gene3D" id="3.40.50.720">
    <property type="entry name" value="NAD(P)-binding Rossmann-like Domain"/>
    <property type="match status" value="1"/>
</dbReference>
<keyword evidence="3" id="KW-0560">Oxidoreductase</keyword>
<dbReference type="CDD" id="cd05233">
    <property type="entry name" value="SDR_c"/>
    <property type="match status" value="1"/>
</dbReference>
<dbReference type="PRINTS" id="PR00081">
    <property type="entry name" value="GDHRDH"/>
</dbReference>
<comment type="caution">
    <text evidence="3">The sequence shown here is derived from an EMBL/GenBank/DDBJ whole genome shotgun (WGS) entry which is preliminary data.</text>
</comment>
<dbReference type="SUPFAM" id="SSF51735">
    <property type="entry name" value="NAD(P)-binding Rossmann-fold domains"/>
    <property type="match status" value="1"/>
</dbReference>
<dbReference type="Proteomes" id="UP001185028">
    <property type="component" value="Unassembled WGS sequence"/>
</dbReference>
<dbReference type="Pfam" id="PF13561">
    <property type="entry name" value="adh_short_C2"/>
    <property type="match status" value="1"/>
</dbReference>
<dbReference type="EC" id="1.1.1.-" evidence="3"/>
<gene>
    <name evidence="3" type="ORF">JOC58_002355</name>
</gene>
<dbReference type="SMART" id="SM00822">
    <property type="entry name" value="PKS_KR"/>
    <property type="match status" value="1"/>
</dbReference>
<sequence>MTHNTYPFEDSVVLITGASTGIGRAVATAFLENGANVVLAARSEDKLYEVVDRYNNDRYLIVPTDVRESAQVDALVDKAVAHFGKLDVVISNAGTNVSGPIEELTDEDWHNMRATNVDAQIYLARAVTPHLVKSQGSLVATSSVSGLAGDWPHPGYNATKGAVSLLVQSLALQLGEKGVRVNAVAPAFTVTEMTKPMIEEGGQEVVEKFKSRVTLQRIAEAEDVAPAYLFLASPDARYITGVILPVDGGTSASNGQGNSPREFGNK</sequence>
<dbReference type="InterPro" id="IPR057326">
    <property type="entry name" value="KR_dom"/>
</dbReference>
<dbReference type="InterPro" id="IPR020904">
    <property type="entry name" value="Sc_DH/Rdtase_CS"/>
</dbReference>
<dbReference type="InterPro" id="IPR002347">
    <property type="entry name" value="SDR_fam"/>
</dbReference>
<proteinExistence type="inferred from homology"/>
<name>A0ABU1J0H9_9BACL</name>
<dbReference type="PRINTS" id="PR00080">
    <property type="entry name" value="SDRFAMILY"/>
</dbReference>
<dbReference type="PROSITE" id="PS00061">
    <property type="entry name" value="ADH_SHORT"/>
    <property type="match status" value="1"/>
</dbReference>
<protein>
    <submittedName>
        <fullName evidence="3">Meso-butanediol dehydrogenase/(S,S)-butanediol dehydrogenase/diacetyl reductase</fullName>
        <ecNumber evidence="3">1.1.1.-</ecNumber>
        <ecNumber evidence="3">1.1.1.304</ecNumber>
        <ecNumber evidence="3">1.1.1.76</ecNumber>
    </submittedName>
</protein>
<dbReference type="NCBIfam" id="NF005559">
    <property type="entry name" value="PRK07231.1"/>
    <property type="match status" value="1"/>
</dbReference>
<dbReference type="EC" id="1.1.1.76" evidence="3"/>
<dbReference type="PANTHER" id="PTHR43975:SF2">
    <property type="entry name" value="EG:BACR7A4.14 PROTEIN-RELATED"/>
    <property type="match status" value="1"/>
</dbReference>
<feature type="domain" description="Ketoreductase" evidence="2">
    <location>
        <begin position="11"/>
        <end position="191"/>
    </location>
</feature>
<organism evidence="3 4">
    <name type="scientific">Paenibacillus hunanensis</name>
    <dbReference type="NCBI Taxonomy" id="539262"/>
    <lineage>
        <taxon>Bacteria</taxon>
        <taxon>Bacillati</taxon>
        <taxon>Bacillota</taxon>
        <taxon>Bacilli</taxon>
        <taxon>Bacillales</taxon>
        <taxon>Paenibacillaceae</taxon>
        <taxon>Paenibacillus</taxon>
    </lineage>
</organism>
<reference evidence="3 4" key="1">
    <citation type="submission" date="2023-07" db="EMBL/GenBank/DDBJ databases">
        <title>Genomic Encyclopedia of Type Strains, Phase IV (KMG-IV): sequencing the most valuable type-strain genomes for metagenomic binning, comparative biology and taxonomic classification.</title>
        <authorList>
            <person name="Goeker M."/>
        </authorList>
    </citation>
    <scope>NUCLEOTIDE SEQUENCE [LARGE SCALE GENOMIC DNA]</scope>
    <source>
        <strain evidence="3 4">DSM 22170</strain>
    </source>
</reference>
<dbReference type="InterPro" id="IPR036291">
    <property type="entry name" value="NAD(P)-bd_dom_sf"/>
</dbReference>
<comment type="similarity">
    <text evidence="1">Belongs to the short-chain dehydrogenases/reductases (SDR) family.</text>
</comment>
<dbReference type="RefSeq" id="WP_188773862.1">
    <property type="nucleotide sequence ID" value="NZ_BMMB01000001.1"/>
</dbReference>
<accession>A0ABU1J0H9</accession>
<dbReference type="GO" id="GO:0047512">
    <property type="term" value="F:(S,S)-butanediol dehydrogenase activity"/>
    <property type="evidence" value="ECO:0007669"/>
    <property type="project" value="UniProtKB-EC"/>
</dbReference>
<evidence type="ECO:0000259" key="2">
    <source>
        <dbReference type="SMART" id="SM00822"/>
    </source>
</evidence>
<evidence type="ECO:0000313" key="4">
    <source>
        <dbReference type="Proteomes" id="UP001185028"/>
    </source>
</evidence>
<dbReference type="PANTHER" id="PTHR43975">
    <property type="entry name" value="ZGC:101858"/>
    <property type="match status" value="1"/>
</dbReference>
<keyword evidence="4" id="KW-1185">Reference proteome</keyword>